<evidence type="ECO:0000256" key="1">
    <source>
        <dbReference type="ARBA" id="ARBA00008591"/>
    </source>
</evidence>
<keyword evidence="3" id="KW-1185">Reference proteome</keyword>
<dbReference type="Pfam" id="PF01865">
    <property type="entry name" value="PhoU_div"/>
    <property type="match status" value="1"/>
</dbReference>
<organism evidence="2 3">
    <name type="scientific">Amycolatopsis rifamycinica</name>
    <dbReference type="NCBI Taxonomy" id="287986"/>
    <lineage>
        <taxon>Bacteria</taxon>
        <taxon>Bacillati</taxon>
        <taxon>Actinomycetota</taxon>
        <taxon>Actinomycetes</taxon>
        <taxon>Pseudonocardiales</taxon>
        <taxon>Pseudonocardiaceae</taxon>
        <taxon>Amycolatopsis</taxon>
    </lineage>
</organism>
<dbReference type="InterPro" id="IPR018445">
    <property type="entry name" value="Put_Phosphate_transp_reg"/>
</dbReference>
<comment type="caution">
    <text evidence="2">The sequence shown here is derived from an EMBL/GenBank/DDBJ whole genome shotgun (WGS) entry which is preliminary data.</text>
</comment>
<name>A0A066UDN1_9PSEU</name>
<accession>A0A066UDN1</accession>
<dbReference type="RefSeq" id="WP_043778620.1">
    <property type="nucleotide sequence ID" value="NZ_JMQI01000021.1"/>
</dbReference>
<gene>
    <name evidence="2" type="ORF">DV20_10000</name>
</gene>
<dbReference type="eggNOG" id="COG1392">
    <property type="taxonomic scope" value="Bacteria"/>
</dbReference>
<dbReference type="InterPro" id="IPR038078">
    <property type="entry name" value="PhoU-like_sf"/>
</dbReference>
<proteinExistence type="inferred from homology"/>
<reference evidence="2 3" key="1">
    <citation type="submission" date="2014-05" db="EMBL/GenBank/DDBJ databases">
        <title>Draft genome sequence of Amycolatopsis rifamycinica DSM 46095.</title>
        <authorList>
            <person name="Lal R."/>
            <person name="Saxena A."/>
            <person name="Kumari R."/>
            <person name="Mukherjee U."/>
            <person name="Singh P."/>
            <person name="Sangwan N."/>
            <person name="Mahato N.K."/>
        </authorList>
    </citation>
    <scope>NUCLEOTIDE SEQUENCE [LARGE SCALE GENOMIC DNA]</scope>
    <source>
        <strain evidence="2 3">DSM 46095</strain>
    </source>
</reference>
<dbReference type="AlphaFoldDB" id="A0A066UDN1"/>
<dbReference type="Gene3D" id="1.20.58.220">
    <property type="entry name" value="Phosphate transport system protein phou homolog 2, domain 2"/>
    <property type="match status" value="1"/>
</dbReference>
<dbReference type="PANTHER" id="PTHR37298">
    <property type="entry name" value="UPF0111 PROTEIN YKAA"/>
    <property type="match status" value="1"/>
</dbReference>
<comment type="similarity">
    <text evidence="1">Belongs to the UPF0111 family.</text>
</comment>
<dbReference type="OrthoDB" id="9797568at2"/>
<dbReference type="Proteomes" id="UP000027345">
    <property type="component" value="Unassembled WGS sequence"/>
</dbReference>
<dbReference type="InterPro" id="IPR052912">
    <property type="entry name" value="UPF0111_domain"/>
</dbReference>
<sequence>MRFTPRGTRFFDLLAEAAKNLVTATALLRELVAADPAEREPIAKRLHEVEHQGDELTHTIMVELNSSFVTPFDREDIQALAAKIDDVLDFMDTAADLAVLYRIGTFPPGIDVLVRVLCRAAELTASSMPGLAKVGDLEPFWIEINELENEADRVYRRILAHLFEPGGDALEVLKTKEVVEQFELAADAFEHIADVVQTIAVKES</sequence>
<protein>
    <submittedName>
        <fullName evidence="2">Phosphate transport regulator</fullName>
    </submittedName>
</protein>
<dbReference type="STRING" id="287986.DV20_10000"/>
<dbReference type="PANTHER" id="PTHR37298:SF1">
    <property type="entry name" value="UPF0111 PROTEIN YKAA"/>
    <property type="match status" value="1"/>
</dbReference>
<evidence type="ECO:0000313" key="3">
    <source>
        <dbReference type="Proteomes" id="UP000027345"/>
    </source>
</evidence>
<dbReference type="EMBL" id="JMQI01000021">
    <property type="protein sequence ID" value="KDN22239.1"/>
    <property type="molecule type" value="Genomic_DNA"/>
</dbReference>
<evidence type="ECO:0000313" key="2">
    <source>
        <dbReference type="EMBL" id="KDN22239.1"/>
    </source>
</evidence>